<name>A0A9J6P782_9CLOT</name>
<proteinExistence type="predicted"/>
<dbReference type="Proteomes" id="UP001056429">
    <property type="component" value="Unassembled WGS sequence"/>
</dbReference>
<evidence type="ECO:0000313" key="2">
    <source>
        <dbReference type="Proteomes" id="UP001056429"/>
    </source>
</evidence>
<dbReference type="RefSeq" id="WP_250860459.1">
    <property type="nucleotide sequence ID" value="NZ_JAGSOJ010000003.1"/>
</dbReference>
<keyword evidence="2" id="KW-1185">Reference proteome</keyword>
<protein>
    <submittedName>
        <fullName evidence="1">Uncharacterized protein</fullName>
    </submittedName>
</protein>
<reference evidence="1" key="2">
    <citation type="submission" date="2021-04" db="EMBL/GenBank/DDBJ databases">
        <authorList>
            <person name="Dong X."/>
        </authorList>
    </citation>
    <scope>NUCLEOTIDE SEQUENCE</scope>
    <source>
        <strain evidence="1">ZWT</strain>
    </source>
</reference>
<accession>A0A9J6P782</accession>
<evidence type="ECO:0000313" key="1">
    <source>
        <dbReference type="EMBL" id="MCM1991352.1"/>
    </source>
</evidence>
<gene>
    <name evidence="1" type="ORF">KDK92_16585</name>
</gene>
<sequence>MEKTMGDMAKCLKQLIPVNIPETYTIKSMFKDISEEEDIRKGVLAFREFLYGFCDRLIADNSLCDIPKKGKNKFSDETTLTVEFPFLNNIKSILLNIGQHGILSEKCDSLLVNGWEMLSLKRSLNKNSTTKISVPQMIKSMRFLTECGIDFDGIDLSVKKPDVSKIEAIRITYPDNHIMLTGLKVLGIAQNELSSRKNDDILMRCDYRMLKNEDTQVDSIMKDFVYPFSVPLQEFVLKFHGHYLESGMKCNVELGFMCIHFIYSYKGKAIWRFSTSLHNGYRMILKTKNTSKYADVIEKFPESVREKIFKGYGCDRKNGTGHGNCQKGCEGFRFSLNESLLDISQELEIWLDSELASMQKNKKGQKTPHGTKV</sequence>
<reference evidence="1" key="1">
    <citation type="journal article" date="2021" name="mSystems">
        <title>Bacteria and Archaea Synergistically Convert Glycine Betaine to Biogenic Methane in the Formosa Cold Seep of the South China Sea.</title>
        <authorList>
            <person name="Li L."/>
            <person name="Zhang W."/>
            <person name="Zhang S."/>
            <person name="Song L."/>
            <person name="Sun Q."/>
            <person name="Zhang H."/>
            <person name="Xiang H."/>
            <person name="Dong X."/>
        </authorList>
    </citation>
    <scope>NUCLEOTIDE SEQUENCE</scope>
    <source>
        <strain evidence="1">ZWT</strain>
    </source>
</reference>
<organism evidence="1 2">
    <name type="scientific">Oceanirhabdus seepicola</name>
    <dbReference type="NCBI Taxonomy" id="2828781"/>
    <lineage>
        <taxon>Bacteria</taxon>
        <taxon>Bacillati</taxon>
        <taxon>Bacillota</taxon>
        <taxon>Clostridia</taxon>
        <taxon>Eubacteriales</taxon>
        <taxon>Clostridiaceae</taxon>
        <taxon>Oceanirhabdus</taxon>
    </lineage>
</organism>
<comment type="caution">
    <text evidence="1">The sequence shown here is derived from an EMBL/GenBank/DDBJ whole genome shotgun (WGS) entry which is preliminary data.</text>
</comment>
<dbReference type="EMBL" id="JAGSOJ010000003">
    <property type="protein sequence ID" value="MCM1991352.1"/>
    <property type="molecule type" value="Genomic_DNA"/>
</dbReference>
<dbReference type="AlphaFoldDB" id="A0A9J6P782"/>